<dbReference type="EMBL" id="MU277207">
    <property type="protein sequence ID" value="KAI0062543.1"/>
    <property type="molecule type" value="Genomic_DNA"/>
</dbReference>
<gene>
    <name evidence="1" type="ORF">BV25DRAFT_1885251</name>
</gene>
<keyword evidence="2" id="KW-1185">Reference proteome</keyword>
<dbReference type="Proteomes" id="UP000814140">
    <property type="component" value="Unassembled WGS sequence"/>
</dbReference>
<name>A0ACB8T349_9AGAM</name>
<evidence type="ECO:0000313" key="2">
    <source>
        <dbReference type="Proteomes" id="UP000814140"/>
    </source>
</evidence>
<evidence type="ECO:0000313" key="1">
    <source>
        <dbReference type="EMBL" id="KAI0062543.1"/>
    </source>
</evidence>
<protein>
    <submittedName>
        <fullName evidence="1">Uncharacterized protein</fullName>
    </submittedName>
</protein>
<sequence length="659" mass="74766">MSLNLGSGSASTVAAREEVSQSANSWLSLLSSKIEELQNISAASDAAAIHEARRKLDCELEGLIQTVRAVRMRRNTLSPVHRLPPEILAMIFSFLADEYPPRRFVSYGLSKLGWITVTHVCHHWRQVALDNPSLWGRDVCSHTNCSLVEERLARSKQSLLSIGSFYSADAVEWMPLMRTVFEEMHRIQDLSLTGEQEYLTNLLIEHFSKPAPFLHTLRVTTSWGYIQTPLAPVVSLPTNLFSGNAPRLRELVLVNCTTPWQPWIFTNLVHLEVTIAEYASRRGLPTPEHLLSLLDVMTYLKFLKLVNVLPAEDGASLEESSMDHIITLPSTLHTFHLAGEARPNSWFMQRLVIPPLAHVYIELTSPDPDVETCHLSLPSLARHIATYAEPLKSISVDGRGSFFLILKAWTFVLADKEFRDQDAIFPALVESSPPPDQDPIVTIVFRWQSQKSNIDVLSQTLQTLPVDEVQALFVKDSPHETQFTVAAWTNTLGRLRAVRSVSVHDNGAWDFFKALILPEPSQSGLLDPKLLFPDLRHITMRHVNFRAYVYDAQVSVADGMQGVLMQRLPENYGLELLEIHRSRIEMEDIKKLEELVPFVEWDGESSVFPSETDTDDEVADLHDVFGHDLFYDDFDDGWNEGVFFEDHDEYDGMEEMFFF</sequence>
<comment type="caution">
    <text evidence="1">The sequence shown here is derived from an EMBL/GenBank/DDBJ whole genome shotgun (WGS) entry which is preliminary data.</text>
</comment>
<reference evidence="1" key="2">
    <citation type="journal article" date="2022" name="New Phytol.">
        <title>Evolutionary transition to the ectomycorrhizal habit in the genomes of a hyperdiverse lineage of mushroom-forming fungi.</title>
        <authorList>
            <person name="Looney B."/>
            <person name="Miyauchi S."/>
            <person name="Morin E."/>
            <person name="Drula E."/>
            <person name="Courty P.E."/>
            <person name="Kohler A."/>
            <person name="Kuo A."/>
            <person name="LaButti K."/>
            <person name="Pangilinan J."/>
            <person name="Lipzen A."/>
            <person name="Riley R."/>
            <person name="Andreopoulos W."/>
            <person name="He G."/>
            <person name="Johnson J."/>
            <person name="Nolan M."/>
            <person name="Tritt A."/>
            <person name="Barry K.W."/>
            <person name="Grigoriev I.V."/>
            <person name="Nagy L.G."/>
            <person name="Hibbett D."/>
            <person name="Henrissat B."/>
            <person name="Matheny P.B."/>
            <person name="Labbe J."/>
            <person name="Martin F.M."/>
        </authorList>
    </citation>
    <scope>NUCLEOTIDE SEQUENCE</scope>
    <source>
        <strain evidence="1">HHB10654</strain>
    </source>
</reference>
<proteinExistence type="predicted"/>
<reference evidence="1" key="1">
    <citation type="submission" date="2021-03" db="EMBL/GenBank/DDBJ databases">
        <authorList>
            <consortium name="DOE Joint Genome Institute"/>
            <person name="Ahrendt S."/>
            <person name="Looney B.P."/>
            <person name="Miyauchi S."/>
            <person name="Morin E."/>
            <person name="Drula E."/>
            <person name="Courty P.E."/>
            <person name="Chicoki N."/>
            <person name="Fauchery L."/>
            <person name="Kohler A."/>
            <person name="Kuo A."/>
            <person name="Labutti K."/>
            <person name="Pangilinan J."/>
            <person name="Lipzen A."/>
            <person name="Riley R."/>
            <person name="Andreopoulos W."/>
            <person name="He G."/>
            <person name="Johnson J."/>
            <person name="Barry K.W."/>
            <person name="Grigoriev I.V."/>
            <person name="Nagy L."/>
            <person name="Hibbett D."/>
            <person name="Henrissat B."/>
            <person name="Matheny P.B."/>
            <person name="Labbe J."/>
            <person name="Martin F."/>
        </authorList>
    </citation>
    <scope>NUCLEOTIDE SEQUENCE</scope>
    <source>
        <strain evidence="1">HHB10654</strain>
    </source>
</reference>
<accession>A0ACB8T349</accession>
<organism evidence="1 2">
    <name type="scientific">Artomyces pyxidatus</name>
    <dbReference type="NCBI Taxonomy" id="48021"/>
    <lineage>
        <taxon>Eukaryota</taxon>
        <taxon>Fungi</taxon>
        <taxon>Dikarya</taxon>
        <taxon>Basidiomycota</taxon>
        <taxon>Agaricomycotina</taxon>
        <taxon>Agaricomycetes</taxon>
        <taxon>Russulales</taxon>
        <taxon>Auriscalpiaceae</taxon>
        <taxon>Artomyces</taxon>
    </lineage>
</organism>